<evidence type="ECO:0000313" key="10">
    <source>
        <dbReference type="EMBL" id="PFH32361.1"/>
    </source>
</evidence>
<feature type="compositionally biased region" description="Basic and acidic residues" evidence="9">
    <location>
        <begin position="744"/>
        <end position="766"/>
    </location>
</feature>
<sequence>MRASGGRPGLGSRASSVAAEKRLGALQRRSRSSASMCAQDATSQSRRLPRARGGGFPSAPGSPSAGPGLQRTTFLLPFLRHTNRARGPAAAATRYVASRHKPHEWCFRGLTSALGVRAEPHRLAKVNLRTGRVAHLMRKALELTSSCVSARDTRYADCVASLMLSRDLASVCIAPDTVCHRVSLPPNASTPRGASNYCSACSVLTPALSACPVIHTVEPISKRLPFAACPRRPAAEARRTVAFLPRHARAPSVSDSFMPLQHRLRCDSLRRPRDAGGRAPGAATLSCVLPAGLRGSARFVSASAIRRPTNASPDSVLAPAAPQKRLESPTSSEDLLRSLADEAEWSANLTASLSWASSTSTSAASSVIWSSASRRSLSPKRDAGDAHAASPAARKAGGGPCPRQKRGARRRGKTPASASLFDVPLPRPERLPLDVTPYLTEASEARLERAAPTQTDALLPLPSEAPYQPAKRGIDASTQLCGNEELFRFAEEVAPLVHVIVSKTLEEAQTELAHEAELSAMAASRAAHLERQRRRREQEQHAERLERLRAENTQKLIAYHERRVEREKILIRKFTAVEAANQTSFNAMAAFALSRLQAGGAFIEDATVAVQTRTLGALNQRVADEVSQLALLTGVTMGLIHSALLTQVSLAESAQREYRKQERQRHAHARKVADIRRGRLHFTLRSEDIPCAAPENPADLTSHPPPQESYDEGESRSESDEEGESEESDDKAREPSAGEAQAESARRSSERHGGAAQVDRRDRGDAKPSASPACLPVPAEKRPGGARASTPRQRASASAQKRRSGQQGSDAAGPEDEDSRDSIARDARAEQEQREKRPGGKKQGATPSGRQPTRPGSAASPRRVSAPTENRDSAGEDGEQHRNETARPFAGERDSRSSAHSTTESMASSSTPPTPADSGDEVHAAYAEDRESDLDGKDNLDVDSDIIVGPLTVVKNSETRECLPMEDVRAAIAQWIRERIPKLAARAPDGFDVLKNGKVQTSVAALLLTSPGELFLKARPVNSQPHEESEEIAKEGERPVS</sequence>
<evidence type="ECO:0000256" key="1">
    <source>
        <dbReference type="ARBA" id="ARBA00004611"/>
    </source>
</evidence>
<evidence type="ECO:0000256" key="4">
    <source>
        <dbReference type="ARBA" id="ARBA00022553"/>
    </source>
</evidence>
<comment type="caution">
    <text evidence="10">The sequence shown here is derived from an EMBL/GenBank/DDBJ whole genome shotgun (WGS) entry which is preliminary data.</text>
</comment>
<feature type="region of interest" description="Disordered" evidence="9">
    <location>
        <begin position="1"/>
        <end position="68"/>
    </location>
</feature>
<dbReference type="GeneID" id="40306740"/>
<feature type="compositionally biased region" description="Basic and acidic residues" evidence="9">
    <location>
        <begin position="869"/>
        <end position="897"/>
    </location>
</feature>
<keyword evidence="11" id="KW-1185">Reference proteome</keyword>
<dbReference type="Proteomes" id="UP000224006">
    <property type="component" value="Chromosome X"/>
</dbReference>
<keyword evidence="6" id="KW-0969">Cilium</keyword>
<feature type="region of interest" description="Disordered" evidence="9">
    <location>
        <begin position="686"/>
        <end position="942"/>
    </location>
</feature>
<dbReference type="RefSeq" id="XP_029216370.1">
    <property type="nucleotide sequence ID" value="XM_029360394.1"/>
</dbReference>
<reference evidence="10 11" key="1">
    <citation type="submission" date="2017-09" db="EMBL/GenBank/DDBJ databases">
        <title>Genome sequencing of Besnoitia besnoiti strain Bb-Ger1.</title>
        <authorList>
            <person name="Schares G."/>
            <person name="Venepally P."/>
            <person name="Lorenzi H.A."/>
        </authorList>
    </citation>
    <scope>NUCLEOTIDE SEQUENCE [LARGE SCALE GENOMIC DNA]</scope>
    <source>
        <strain evidence="10 11">Bb-Ger1</strain>
    </source>
</reference>
<dbReference type="AlphaFoldDB" id="A0A2A9M7U6"/>
<protein>
    <submittedName>
        <fullName evidence="10">Uncharacterized protein</fullName>
    </submittedName>
</protein>
<feature type="compositionally biased region" description="Low complexity" evidence="9">
    <location>
        <begin position="898"/>
        <end position="911"/>
    </location>
</feature>
<feature type="region of interest" description="Disordered" evidence="9">
    <location>
        <begin position="308"/>
        <end position="333"/>
    </location>
</feature>
<evidence type="ECO:0000256" key="8">
    <source>
        <dbReference type="ARBA" id="ARBA00023273"/>
    </source>
</evidence>
<keyword evidence="3" id="KW-0963">Cytoplasm</keyword>
<feature type="compositionally biased region" description="Acidic residues" evidence="9">
    <location>
        <begin position="719"/>
        <end position="729"/>
    </location>
</feature>
<dbReference type="InterPro" id="IPR009290">
    <property type="entry name" value="Radial_spoke_3"/>
</dbReference>
<dbReference type="STRING" id="94643.A0A2A9M7U6"/>
<keyword evidence="8" id="KW-0966">Cell projection</keyword>
<keyword evidence="5" id="KW-0282">Flagellum</keyword>
<feature type="compositionally biased region" description="Basic and acidic residues" evidence="9">
    <location>
        <begin position="820"/>
        <end position="838"/>
    </location>
</feature>
<dbReference type="EMBL" id="NWUJ01000011">
    <property type="protein sequence ID" value="PFH32361.1"/>
    <property type="molecule type" value="Genomic_DNA"/>
</dbReference>
<evidence type="ECO:0000256" key="7">
    <source>
        <dbReference type="ARBA" id="ARBA00023212"/>
    </source>
</evidence>
<evidence type="ECO:0000256" key="5">
    <source>
        <dbReference type="ARBA" id="ARBA00022846"/>
    </source>
</evidence>
<keyword evidence="4" id="KW-0597">Phosphoprotein</keyword>
<dbReference type="KEGG" id="bbes:BESB_016790"/>
<accession>A0A2A9M7U6</accession>
<feature type="compositionally biased region" description="Basic residues" evidence="9">
    <location>
        <begin position="403"/>
        <end position="413"/>
    </location>
</feature>
<comment type="similarity">
    <text evidence="2">Belongs to the flagellar radial spoke RSP3 family.</text>
</comment>
<dbReference type="OrthoDB" id="313308at2759"/>
<feature type="region of interest" description="Disordered" evidence="9">
    <location>
        <begin position="1018"/>
        <end position="1041"/>
    </location>
</feature>
<organism evidence="10 11">
    <name type="scientific">Besnoitia besnoiti</name>
    <name type="common">Apicomplexan protozoan</name>
    <dbReference type="NCBI Taxonomy" id="94643"/>
    <lineage>
        <taxon>Eukaryota</taxon>
        <taxon>Sar</taxon>
        <taxon>Alveolata</taxon>
        <taxon>Apicomplexa</taxon>
        <taxon>Conoidasida</taxon>
        <taxon>Coccidia</taxon>
        <taxon>Eucoccidiorida</taxon>
        <taxon>Eimeriorina</taxon>
        <taxon>Sarcocystidae</taxon>
        <taxon>Besnoitia</taxon>
    </lineage>
</organism>
<dbReference type="VEuPathDB" id="ToxoDB:BESB_016790"/>
<evidence type="ECO:0000313" key="11">
    <source>
        <dbReference type="Proteomes" id="UP000224006"/>
    </source>
</evidence>
<dbReference type="Pfam" id="PF06098">
    <property type="entry name" value="Radial_spoke_3"/>
    <property type="match status" value="1"/>
</dbReference>
<feature type="compositionally biased region" description="Low complexity" evidence="9">
    <location>
        <begin position="57"/>
        <end position="68"/>
    </location>
</feature>
<keyword evidence="7" id="KW-0206">Cytoskeleton</keyword>
<feature type="compositionally biased region" description="Basic and acidic residues" evidence="9">
    <location>
        <begin position="1025"/>
        <end position="1041"/>
    </location>
</feature>
<evidence type="ECO:0000256" key="3">
    <source>
        <dbReference type="ARBA" id="ARBA00022490"/>
    </source>
</evidence>
<evidence type="ECO:0000256" key="2">
    <source>
        <dbReference type="ARBA" id="ARBA00006737"/>
    </source>
</evidence>
<dbReference type="PANTHER" id="PTHR21648">
    <property type="entry name" value="FLAGELLAR RADIAL SPOKE PROTEIN 3"/>
    <property type="match status" value="1"/>
</dbReference>
<dbReference type="PANTHER" id="PTHR21648:SF0">
    <property type="entry name" value="RADIAL SPOKE HEAD PROTEIN 3 HOMOLOG"/>
    <property type="match status" value="1"/>
</dbReference>
<feature type="compositionally biased region" description="Polar residues" evidence="9">
    <location>
        <begin position="32"/>
        <end position="46"/>
    </location>
</feature>
<name>A0A2A9M7U6_BESBE</name>
<evidence type="ECO:0000256" key="9">
    <source>
        <dbReference type="SAM" id="MobiDB-lite"/>
    </source>
</evidence>
<feature type="region of interest" description="Disordered" evidence="9">
    <location>
        <begin position="368"/>
        <end position="425"/>
    </location>
</feature>
<feature type="compositionally biased region" description="Basic and acidic residues" evidence="9">
    <location>
        <begin position="920"/>
        <end position="940"/>
    </location>
</feature>
<comment type="subcellular location">
    <subcellularLocation>
        <location evidence="1">Cytoplasm</location>
        <location evidence="1">Cytoskeleton</location>
        <location evidence="1">Flagellum axoneme</location>
    </subcellularLocation>
</comment>
<dbReference type="GO" id="GO:0005929">
    <property type="term" value="C:cilium"/>
    <property type="evidence" value="ECO:0007669"/>
    <property type="project" value="TreeGrafter"/>
</dbReference>
<evidence type="ECO:0000256" key="6">
    <source>
        <dbReference type="ARBA" id="ARBA00023069"/>
    </source>
</evidence>
<gene>
    <name evidence="10" type="ORF">BESB_016790</name>
</gene>
<proteinExistence type="inferred from homology"/>